<sequence>MKQPSITKAGLRCATTAAAVAVSVGLFPAAESAASPEAPGIAAKLTGKTVFLDPGHQGPNHTEDLNRPVDDGRGGTKACQTTGMTTMNGVPEHTVNWNVAQLVKQSLEALGAKVVLSRPDDTGWGGCVDERAAAANRSGADIAISIHADSAPAEDHGFHLIVPQLPVPDSVADQVQSGAGLAASRAMRDAYVQAGFEPANYAGVVDGLQTRGDIAGPALTRVPDVFVEMGNGGNADDAKLLESPEGQLKHAVVITTGLAGYLLGMTGGAPARTEGAGQSGNADATHPDATRPGGVAPAMNRAPGENPGAAPGSNTPEGGAAPEGATNSDARPGTAPEAVGPQNAAPEASAPEAVAPQGGMPETAGTRNAAPEASAPEAVAPQGGMPETAGMRNAAPEASTPEAVAPQGGAPAGVAPEPAAPQAVSPQEVPAAQGSGAVAPEAAAPGAVAPAGANAAPEPAAPAPLGPPVRMPVSTPGSMTREAEAPLAPSSPGAYGIQQGSPAAQPGAPEMSPGTAGIQPGTPGAQPDPAGVAPGASGAQPGTSGVQPGTPGIQPGTPGFQPGTPGAQPGTPGAQPGTAGAQPGTVGAQPGTAGIQPGTPGASSGLQGYPPGTFGMPQYPGSPGYQGAPGSQSAPNGPSTGNRTLPGQSGPAGAFPQTGPGNGGMADSLVGTVVQLLLPLAKNLGMDNSMVSSELINLAYTLVATLLAPNK</sequence>
<feature type="chain" id="PRO_5029684480" description="MurNAc-LAA domain-containing protein" evidence="3">
    <location>
        <begin position="34"/>
        <end position="711"/>
    </location>
</feature>
<dbReference type="GO" id="GO:0008745">
    <property type="term" value="F:N-acetylmuramoyl-L-alanine amidase activity"/>
    <property type="evidence" value="ECO:0007669"/>
    <property type="project" value="InterPro"/>
</dbReference>
<dbReference type="GO" id="GO:0009253">
    <property type="term" value="P:peptidoglycan catabolic process"/>
    <property type="evidence" value="ECO:0007669"/>
    <property type="project" value="InterPro"/>
</dbReference>
<dbReference type="CDD" id="cd02696">
    <property type="entry name" value="MurNAc-LAA"/>
    <property type="match status" value="1"/>
</dbReference>
<feature type="compositionally biased region" description="Low complexity" evidence="2">
    <location>
        <begin position="547"/>
        <end position="585"/>
    </location>
</feature>
<feature type="compositionally biased region" description="Low complexity" evidence="2">
    <location>
        <begin position="401"/>
        <end position="458"/>
    </location>
</feature>
<dbReference type="SMART" id="SM00646">
    <property type="entry name" value="Ami_3"/>
    <property type="match status" value="1"/>
</dbReference>
<dbReference type="PANTHER" id="PTHR30404">
    <property type="entry name" value="N-ACETYLMURAMOYL-L-ALANINE AMIDASE"/>
    <property type="match status" value="1"/>
</dbReference>
<evidence type="ECO:0000313" key="5">
    <source>
        <dbReference type="EMBL" id="MQY29442.1"/>
    </source>
</evidence>
<dbReference type="AlphaFoldDB" id="A0A7K0DVT9"/>
<dbReference type="PANTHER" id="PTHR30404:SF0">
    <property type="entry name" value="N-ACETYLMURAMOYL-L-ALANINE AMIDASE AMIC"/>
    <property type="match status" value="1"/>
</dbReference>
<keyword evidence="3" id="KW-0732">Signal</keyword>
<dbReference type="EMBL" id="WEGI01000011">
    <property type="protein sequence ID" value="MQY29442.1"/>
    <property type="molecule type" value="Genomic_DNA"/>
</dbReference>
<dbReference type="GO" id="GO:0030288">
    <property type="term" value="C:outer membrane-bounded periplasmic space"/>
    <property type="evidence" value="ECO:0007669"/>
    <property type="project" value="TreeGrafter"/>
</dbReference>
<keyword evidence="1" id="KW-0378">Hydrolase</keyword>
<gene>
    <name evidence="5" type="ORF">NRB56_50320</name>
</gene>
<keyword evidence="6" id="KW-1185">Reference proteome</keyword>
<organism evidence="5 6">
    <name type="scientific">Nocardia aurantia</name>
    <dbReference type="NCBI Taxonomy" id="2585199"/>
    <lineage>
        <taxon>Bacteria</taxon>
        <taxon>Bacillati</taxon>
        <taxon>Actinomycetota</taxon>
        <taxon>Actinomycetes</taxon>
        <taxon>Mycobacteriales</taxon>
        <taxon>Nocardiaceae</taxon>
        <taxon>Nocardia</taxon>
    </lineage>
</organism>
<dbReference type="InterPro" id="IPR002508">
    <property type="entry name" value="MurNAc-LAA_cat"/>
</dbReference>
<feature type="region of interest" description="Disordered" evidence="2">
    <location>
        <begin position="53"/>
        <end position="74"/>
    </location>
</feature>
<evidence type="ECO:0000256" key="3">
    <source>
        <dbReference type="SAM" id="SignalP"/>
    </source>
</evidence>
<evidence type="ECO:0000256" key="2">
    <source>
        <dbReference type="SAM" id="MobiDB-lite"/>
    </source>
</evidence>
<feature type="domain" description="MurNAc-LAA" evidence="4">
    <location>
        <begin position="132"/>
        <end position="259"/>
    </location>
</feature>
<comment type="caution">
    <text evidence="5">The sequence shown here is derived from an EMBL/GenBank/DDBJ whole genome shotgun (WGS) entry which is preliminary data.</text>
</comment>
<feature type="signal peptide" evidence="3">
    <location>
        <begin position="1"/>
        <end position="33"/>
    </location>
</feature>
<reference evidence="5 6" key="1">
    <citation type="submission" date="2019-10" db="EMBL/GenBank/DDBJ databases">
        <title>Nocardia macrotermitis sp. nov. and Nocardia aurantia sp. nov., isolated from the gut of fungus growing-termite Macrotermes natalensis.</title>
        <authorList>
            <person name="Benndorf R."/>
            <person name="Schwitalla J."/>
            <person name="Martin K."/>
            <person name="De Beer W."/>
            <person name="Kaster A.-K."/>
            <person name="Vollmers J."/>
            <person name="Poulsen M."/>
            <person name="Beemelmanns C."/>
        </authorList>
    </citation>
    <scope>NUCLEOTIDE SEQUENCE [LARGE SCALE GENOMIC DNA]</scope>
    <source>
        <strain evidence="5 6">RB56</strain>
    </source>
</reference>
<protein>
    <recommendedName>
        <fullName evidence="4">MurNAc-LAA domain-containing protein</fullName>
    </recommendedName>
</protein>
<feature type="compositionally biased region" description="Pro residues" evidence="2">
    <location>
        <begin position="459"/>
        <end position="470"/>
    </location>
</feature>
<feature type="compositionally biased region" description="Low complexity" evidence="2">
    <location>
        <begin position="344"/>
        <end position="356"/>
    </location>
</feature>
<feature type="region of interest" description="Disordered" evidence="2">
    <location>
        <begin position="271"/>
        <end position="663"/>
    </location>
</feature>
<dbReference type="SUPFAM" id="SSF53187">
    <property type="entry name" value="Zn-dependent exopeptidases"/>
    <property type="match status" value="1"/>
</dbReference>
<feature type="compositionally biased region" description="Basic and acidic residues" evidence="2">
    <location>
        <begin position="61"/>
        <end position="74"/>
    </location>
</feature>
<feature type="compositionally biased region" description="Low complexity" evidence="2">
    <location>
        <begin position="369"/>
        <end position="381"/>
    </location>
</feature>
<accession>A0A7K0DVT9</accession>
<dbReference type="Pfam" id="PF01520">
    <property type="entry name" value="Amidase_3"/>
    <property type="match status" value="1"/>
</dbReference>
<dbReference type="RefSeq" id="WP_406603527.1">
    <property type="nucleotide sequence ID" value="NZ_WEGI01000011.1"/>
</dbReference>
<dbReference type="Proteomes" id="UP000431401">
    <property type="component" value="Unassembled WGS sequence"/>
</dbReference>
<dbReference type="InterPro" id="IPR050695">
    <property type="entry name" value="N-acetylmuramoyl_amidase_3"/>
</dbReference>
<dbReference type="Gene3D" id="3.40.630.40">
    <property type="entry name" value="Zn-dependent exopeptidases"/>
    <property type="match status" value="1"/>
</dbReference>
<evidence type="ECO:0000259" key="4">
    <source>
        <dbReference type="SMART" id="SM00646"/>
    </source>
</evidence>
<evidence type="ECO:0000256" key="1">
    <source>
        <dbReference type="ARBA" id="ARBA00022801"/>
    </source>
</evidence>
<evidence type="ECO:0000313" key="6">
    <source>
        <dbReference type="Proteomes" id="UP000431401"/>
    </source>
</evidence>
<proteinExistence type="predicted"/>
<name>A0A7K0DVT9_9NOCA</name>
<feature type="compositionally biased region" description="Polar residues" evidence="2">
    <location>
        <begin position="629"/>
        <end position="647"/>
    </location>
</feature>